<protein>
    <submittedName>
        <fullName evidence="2">Uncharacterized protein</fullName>
    </submittedName>
</protein>
<name>A0A077ZTD8_STYLE</name>
<organism evidence="2 3">
    <name type="scientific">Stylonychia lemnae</name>
    <name type="common">Ciliate</name>
    <dbReference type="NCBI Taxonomy" id="5949"/>
    <lineage>
        <taxon>Eukaryota</taxon>
        <taxon>Sar</taxon>
        <taxon>Alveolata</taxon>
        <taxon>Ciliophora</taxon>
        <taxon>Intramacronucleata</taxon>
        <taxon>Spirotrichea</taxon>
        <taxon>Stichotrichia</taxon>
        <taxon>Sporadotrichida</taxon>
        <taxon>Oxytrichidae</taxon>
        <taxon>Stylonychinae</taxon>
        <taxon>Stylonychia</taxon>
    </lineage>
</organism>
<dbReference type="Gene3D" id="2.60.20.10">
    <property type="entry name" value="Crystallins"/>
    <property type="match status" value="1"/>
</dbReference>
<dbReference type="EMBL" id="CCKQ01002068">
    <property type="protein sequence ID" value="CDW73163.1"/>
    <property type="molecule type" value="Genomic_DNA"/>
</dbReference>
<dbReference type="Proteomes" id="UP000039865">
    <property type="component" value="Unassembled WGS sequence"/>
</dbReference>
<proteinExistence type="predicted"/>
<dbReference type="AlphaFoldDB" id="A0A077ZTD8"/>
<keyword evidence="3" id="KW-1185">Reference proteome</keyword>
<evidence type="ECO:0000256" key="1">
    <source>
        <dbReference type="SAM" id="Phobius"/>
    </source>
</evidence>
<keyword evidence="1" id="KW-0472">Membrane</keyword>
<reference evidence="2 3" key="1">
    <citation type="submission" date="2014-06" db="EMBL/GenBank/DDBJ databases">
        <authorList>
            <person name="Swart Estienne"/>
        </authorList>
    </citation>
    <scope>NUCLEOTIDE SEQUENCE [LARGE SCALE GENOMIC DNA]</scope>
    <source>
        <strain evidence="2 3">130c</strain>
    </source>
</reference>
<dbReference type="InParanoid" id="A0A077ZTD8"/>
<evidence type="ECO:0000313" key="3">
    <source>
        <dbReference type="Proteomes" id="UP000039865"/>
    </source>
</evidence>
<feature type="transmembrane region" description="Helical" evidence="1">
    <location>
        <begin position="20"/>
        <end position="38"/>
    </location>
</feature>
<gene>
    <name evidence="2" type="primary">Contig4473.g4769</name>
    <name evidence="2" type="ORF">STYLEM_2139</name>
</gene>
<accession>A0A077ZTD8</accession>
<sequence>MDSLLPDQHRSKSRNIPKVLTALFFGLSVAAITILLYGQESQLKQANILASFQEMAAPGEVILFEDEEFRNRKVKLYSGFKGNLDTLSPNFDELMSSVQIGKGIRVKFCKYRDGVWWGWSDNFEVVGPYNEPYFIPSDTVSYIEVYPYDENTEPRVTIIGGQLSKFDRSGTFLQGRYLTQDLQWNGIDRPRNNGGASAIIVPANMGIQVFKNDFFEGESITFKGPNKIDLIAYDNGKWNDYIGSMIVSSFVIGNGPIQIIGYWEKVLSSNDEITTSIEQTSGIDKSLTNENELSTSITTGFEFGGDAIGYKVSVSATVGTAVRDTVSQTLSSSKTRKIEAKCSNPNNVKITLWQWSMTGKKNGELVMDLTDNEFICKKGSKPPKCPVGFCDDDDPQCEICVPGTFK</sequence>
<evidence type="ECO:0000313" key="2">
    <source>
        <dbReference type="EMBL" id="CDW73163.1"/>
    </source>
</evidence>
<keyword evidence="1" id="KW-0812">Transmembrane</keyword>
<keyword evidence="1" id="KW-1133">Transmembrane helix</keyword>